<feature type="transmembrane region" description="Helical" evidence="1">
    <location>
        <begin position="153"/>
        <end position="172"/>
    </location>
</feature>
<evidence type="ECO:0008006" key="4">
    <source>
        <dbReference type="Google" id="ProtNLM"/>
    </source>
</evidence>
<evidence type="ECO:0000313" key="2">
    <source>
        <dbReference type="EMBL" id="AUP78737.1"/>
    </source>
</evidence>
<dbReference type="KEGG" id="fek:C1H87_08510"/>
<sequence>MNTLNTLQQKISNAKDLDFGDIISNSIDLFKKIWLKGFLVVLLIAVSTFVISLGFQLIGLAPGTLDFNNGFDIETITGFYSQNAIYSIPQTILIGTLTLAFLAAFYRICKQTEAGETGNDDYFYFFKKEYFSKVFMLGIIYGLIATITQLMFLIPYIYVLVPLSYFAVIFAFNPDFSETEIVKASFALGNKKWLITFGSMFVMGILGMLGMLACGIGVLFTISIIYLPMFLIYKDVIGFKDHSEIDQIGLGDDIDY</sequence>
<name>A0A2K9PQ91_9FLAO</name>
<evidence type="ECO:0000256" key="1">
    <source>
        <dbReference type="SAM" id="Phobius"/>
    </source>
</evidence>
<dbReference type="RefSeq" id="WP_102755392.1">
    <property type="nucleotide sequence ID" value="NZ_CP025791.1"/>
</dbReference>
<organism evidence="2 3">
    <name type="scientific">Flavivirga eckloniae</name>
    <dbReference type="NCBI Taxonomy" id="1803846"/>
    <lineage>
        <taxon>Bacteria</taxon>
        <taxon>Pseudomonadati</taxon>
        <taxon>Bacteroidota</taxon>
        <taxon>Flavobacteriia</taxon>
        <taxon>Flavobacteriales</taxon>
        <taxon>Flavobacteriaceae</taxon>
        <taxon>Flavivirga</taxon>
    </lineage>
</organism>
<dbReference type="OrthoDB" id="1365379at2"/>
<keyword evidence="1" id="KW-1133">Transmembrane helix</keyword>
<dbReference type="EMBL" id="CP025791">
    <property type="protein sequence ID" value="AUP78737.1"/>
    <property type="molecule type" value="Genomic_DNA"/>
</dbReference>
<dbReference type="AlphaFoldDB" id="A0A2K9PQ91"/>
<dbReference type="PANTHER" id="PTHR40076:SF1">
    <property type="entry name" value="MEMBRANE PROTEIN"/>
    <property type="match status" value="1"/>
</dbReference>
<dbReference type="InterPro" id="IPR010380">
    <property type="entry name" value="DUF975"/>
</dbReference>
<feature type="transmembrane region" description="Helical" evidence="1">
    <location>
        <begin position="193"/>
        <end position="226"/>
    </location>
</feature>
<keyword evidence="3" id="KW-1185">Reference proteome</keyword>
<keyword evidence="1" id="KW-0472">Membrane</keyword>
<gene>
    <name evidence="2" type="ORF">C1H87_08510</name>
</gene>
<evidence type="ECO:0000313" key="3">
    <source>
        <dbReference type="Proteomes" id="UP000235826"/>
    </source>
</evidence>
<feature type="transmembrane region" description="Helical" evidence="1">
    <location>
        <begin position="130"/>
        <end position="147"/>
    </location>
</feature>
<dbReference type="PANTHER" id="PTHR40076">
    <property type="entry name" value="MEMBRANE PROTEIN-RELATED"/>
    <property type="match status" value="1"/>
</dbReference>
<feature type="transmembrane region" description="Helical" evidence="1">
    <location>
        <begin position="33"/>
        <end position="58"/>
    </location>
</feature>
<reference evidence="2 3" key="1">
    <citation type="submission" date="2018-01" db="EMBL/GenBank/DDBJ databases">
        <title>Complete genome sequence of Flavivirga eckloniae ECD14 isolated from seaweed Ecklonia cava.</title>
        <authorList>
            <person name="Lee J.H."/>
            <person name="Baik K.S."/>
            <person name="Seong C.N."/>
        </authorList>
    </citation>
    <scope>NUCLEOTIDE SEQUENCE [LARGE SCALE GENOMIC DNA]</scope>
    <source>
        <strain evidence="2 3">ECD14</strain>
    </source>
</reference>
<dbReference type="Proteomes" id="UP000235826">
    <property type="component" value="Chromosome"/>
</dbReference>
<accession>A0A2K9PQ91</accession>
<protein>
    <recommendedName>
        <fullName evidence="4">Beta-carotene 15,15'-monooxygenase</fullName>
    </recommendedName>
</protein>
<keyword evidence="1" id="KW-0812">Transmembrane</keyword>
<proteinExistence type="predicted"/>
<feature type="transmembrane region" description="Helical" evidence="1">
    <location>
        <begin position="88"/>
        <end position="109"/>
    </location>
</feature>